<organism evidence="2 3">
    <name type="scientific">Luteolibacter luteus</name>
    <dbReference type="NCBI Taxonomy" id="2728835"/>
    <lineage>
        <taxon>Bacteria</taxon>
        <taxon>Pseudomonadati</taxon>
        <taxon>Verrucomicrobiota</taxon>
        <taxon>Verrucomicrobiia</taxon>
        <taxon>Verrucomicrobiales</taxon>
        <taxon>Verrucomicrobiaceae</taxon>
        <taxon>Luteolibacter</taxon>
    </lineage>
</organism>
<proteinExistence type="predicted"/>
<dbReference type="Proteomes" id="UP000501812">
    <property type="component" value="Chromosome"/>
</dbReference>
<dbReference type="PANTHER" id="PTHR48098:SF3">
    <property type="entry name" value="IRON(III) ENTEROBACTIN ESTERASE"/>
    <property type="match status" value="1"/>
</dbReference>
<dbReference type="KEGG" id="luo:HHL09_06825"/>
<dbReference type="RefSeq" id="WP_169453821.1">
    <property type="nucleotide sequence ID" value="NZ_CP051774.1"/>
</dbReference>
<evidence type="ECO:0000313" key="3">
    <source>
        <dbReference type="Proteomes" id="UP000501812"/>
    </source>
</evidence>
<feature type="chain" id="PRO_5032498052" evidence="1">
    <location>
        <begin position="20"/>
        <end position="333"/>
    </location>
</feature>
<dbReference type="Gene3D" id="3.40.50.1820">
    <property type="entry name" value="alpha/beta hydrolase"/>
    <property type="match status" value="1"/>
</dbReference>
<protein>
    <submittedName>
        <fullName evidence="2">Esterase family protein</fullName>
    </submittedName>
</protein>
<dbReference type="InterPro" id="IPR050583">
    <property type="entry name" value="Mycobacterial_A85_antigen"/>
</dbReference>
<dbReference type="InterPro" id="IPR029058">
    <property type="entry name" value="AB_hydrolase_fold"/>
</dbReference>
<name>A0A858RF83_9BACT</name>
<reference evidence="2 3" key="1">
    <citation type="submission" date="2020-04" db="EMBL/GenBank/DDBJ databases">
        <title>Luteolibacter sp. G-1-1-1 isolated from soil.</title>
        <authorList>
            <person name="Dahal R.H."/>
        </authorList>
    </citation>
    <scope>NUCLEOTIDE SEQUENCE [LARGE SCALE GENOMIC DNA]</scope>
    <source>
        <strain evidence="2 3">G-1-1-1</strain>
    </source>
</reference>
<evidence type="ECO:0000256" key="1">
    <source>
        <dbReference type="SAM" id="SignalP"/>
    </source>
</evidence>
<dbReference type="PANTHER" id="PTHR48098">
    <property type="entry name" value="ENTEROCHELIN ESTERASE-RELATED"/>
    <property type="match status" value="1"/>
</dbReference>
<dbReference type="InterPro" id="IPR000801">
    <property type="entry name" value="Esterase-like"/>
</dbReference>
<dbReference type="EMBL" id="CP051774">
    <property type="protein sequence ID" value="QJE95507.1"/>
    <property type="molecule type" value="Genomic_DNA"/>
</dbReference>
<keyword evidence="3" id="KW-1185">Reference proteome</keyword>
<evidence type="ECO:0000313" key="2">
    <source>
        <dbReference type="EMBL" id="QJE95507.1"/>
    </source>
</evidence>
<accession>A0A858RF83</accession>
<sequence>MKKALLLTLIASSTAVLHAGEASPARTEDNVEFIIGPNYADAPELSVKDDVPRGEIHEFTMKSGDSQIYKGIAKRQKGTVPYERKVAVYMPKQLQKDKPAPFIVAQDGLGYMSVLPKALDTLIHEKRVPAMAAIMIDSGGGDAQGSQRGLEYDTVSGTYAEFIEKEVLPRIEKDYGLKFTGDPDGRATMGGSSGAAAAFTMAWFRPDLYHRVLSYSGTYVNQQWPEDPKTPHGAWEYHDTLIPKAQPKPIRIWLQVSENDNGSKLDEASFHNWVMANQRMAAALRKKGYQYRYVYSEAAGHTDGRVTRQTLPGALEWLWEGYPDKLKTAKPEN</sequence>
<dbReference type="AlphaFoldDB" id="A0A858RF83"/>
<dbReference type="Pfam" id="PF00756">
    <property type="entry name" value="Esterase"/>
    <property type="match status" value="1"/>
</dbReference>
<feature type="signal peptide" evidence="1">
    <location>
        <begin position="1"/>
        <end position="19"/>
    </location>
</feature>
<keyword evidence="1" id="KW-0732">Signal</keyword>
<gene>
    <name evidence="2" type="ORF">HHL09_06825</name>
</gene>
<dbReference type="SUPFAM" id="SSF53474">
    <property type="entry name" value="alpha/beta-Hydrolases"/>
    <property type="match status" value="1"/>
</dbReference>